<evidence type="ECO:0000313" key="2">
    <source>
        <dbReference type="Proteomes" id="UP000242682"/>
    </source>
</evidence>
<accession>A0A2P8H3Y0</accession>
<proteinExistence type="predicted"/>
<protein>
    <submittedName>
        <fullName evidence="1">Uncharacterized protein</fullName>
    </submittedName>
</protein>
<name>A0A2P8H3Y0_9BACL</name>
<dbReference type="Proteomes" id="UP000242682">
    <property type="component" value="Unassembled WGS sequence"/>
</dbReference>
<dbReference type="EMBL" id="PYAT01000003">
    <property type="protein sequence ID" value="PSL40913.1"/>
    <property type="molecule type" value="Genomic_DNA"/>
</dbReference>
<evidence type="ECO:0000313" key="1">
    <source>
        <dbReference type="EMBL" id="PSL40913.1"/>
    </source>
</evidence>
<dbReference type="AlphaFoldDB" id="A0A2P8H3Y0"/>
<gene>
    <name evidence="1" type="ORF">B0H99_10345</name>
</gene>
<sequence>MNDQFESYHAEEFKCHFSFEQLKTKLKLLQPEEQLEAEEKLQQNIHYTSLVLKRIKTISR</sequence>
<reference evidence="1 2" key="1">
    <citation type="submission" date="2018-03" db="EMBL/GenBank/DDBJ databases">
        <title>Genomic Encyclopedia of Type Strains, Phase III (KMG-III): the genomes of soil and plant-associated and newly described type strains.</title>
        <authorList>
            <person name="Whitman W."/>
        </authorList>
    </citation>
    <scope>NUCLEOTIDE SEQUENCE [LARGE SCALE GENOMIC DNA]</scope>
    <source>
        <strain evidence="1 2">CGMCC 1.12259</strain>
    </source>
</reference>
<comment type="caution">
    <text evidence="1">The sequence shown here is derived from an EMBL/GenBank/DDBJ whole genome shotgun (WGS) entry which is preliminary data.</text>
</comment>
<keyword evidence="2" id="KW-1185">Reference proteome</keyword>
<organism evidence="1 2">
    <name type="scientific">Planomicrobium soli</name>
    <dbReference type="NCBI Taxonomy" id="1176648"/>
    <lineage>
        <taxon>Bacteria</taxon>
        <taxon>Bacillati</taxon>
        <taxon>Bacillota</taxon>
        <taxon>Bacilli</taxon>
        <taxon>Bacillales</taxon>
        <taxon>Caryophanaceae</taxon>
        <taxon>Planomicrobium</taxon>
    </lineage>
</organism>